<feature type="transmembrane region" description="Helical" evidence="2">
    <location>
        <begin position="71"/>
        <end position="96"/>
    </location>
</feature>
<sequence>MTALAAMTTLAQGSTVRCTTVRFGNMAIFPVDLVKCLLHLAVFSGSLQVHLLSLAQFFGNPRLHSASLLALFWWPVWDAWILLLIWVRVFVAFLSLVLFGSRCVGIELNSTLHVESLMLCVMSLDVSLLTMIRFVFVVGRMLFLVRPLIYIAPCDGRREQDDVRRVQVAVRLEPDDLHSEPVKLRREPGDNVRRGPGGVAPATGAPRDEPDDENGVGAVVPCFFGPYQTFDYERREPHDGLGEAVGVRRGHGRPLP</sequence>
<protein>
    <recommendedName>
        <fullName evidence="5">Transmembrane protein 138</fullName>
    </recommendedName>
</protein>
<keyword evidence="2" id="KW-0472">Membrane</keyword>
<keyword evidence="4" id="KW-1185">Reference proteome</keyword>
<organism evidence="3 4">
    <name type="scientific">Prorocentrum cordatum</name>
    <dbReference type="NCBI Taxonomy" id="2364126"/>
    <lineage>
        <taxon>Eukaryota</taxon>
        <taxon>Sar</taxon>
        <taxon>Alveolata</taxon>
        <taxon>Dinophyceae</taxon>
        <taxon>Prorocentrales</taxon>
        <taxon>Prorocentraceae</taxon>
        <taxon>Prorocentrum</taxon>
    </lineage>
</organism>
<keyword evidence="2" id="KW-1133">Transmembrane helix</keyword>
<name>A0ABN9XZV6_9DINO</name>
<evidence type="ECO:0000256" key="2">
    <source>
        <dbReference type="SAM" id="Phobius"/>
    </source>
</evidence>
<evidence type="ECO:0000313" key="3">
    <source>
        <dbReference type="EMBL" id="CAK0904495.1"/>
    </source>
</evidence>
<evidence type="ECO:0000256" key="1">
    <source>
        <dbReference type="SAM" id="MobiDB-lite"/>
    </source>
</evidence>
<feature type="compositionally biased region" description="Basic and acidic residues" evidence="1">
    <location>
        <begin position="180"/>
        <end position="193"/>
    </location>
</feature>
<feature type="region of interest" description="Disordered" evidence="1">
    <location>
        <begin position="236"/>
        <end position="256"/>
    </location>
</feature>
<feature type="region of interest" description="Disordered" evidence="1">
    <location>
        <begin position="180"/>
        <end position="215"/>
    </location>
</feature>
<dbReference type="Proteomes" id="UP001189429">
    <property type="component" value="Unassembled WGS sequence"/>
</dbReference>
<evidence type="ECO:0008006" key="5">
    <source>
        <dbReference type="Google" id="ProtNLM"/>
    </source>
</evidence>
<proteinExistence type="predicted"/>
<comment type="caution">
    <text evidence="3">The sequence shown here is derived from an EMBL/GenBank/DDBJ whole genome shotgun (WGS) entry which is preliminary data.</text>
</comment>
<feature type="transmembrane region" description="Helical" evidence="2">
    <location>
        <begin position="116"/>
        <end position="136"/>
    </location>
</feature>
<gene>
    <name evidence="3" type="ORF">PCOR1329_LOCUS80489</name>
</gene>
<reference evidence="3" key="1">
    <citation type="submission" date="2023-10" db="EMBL/GenBank/DDBJ databases">
        <authorList>
            <person name="Chen Y."/>
            <person name="Shah S."/>
            <person name="Dougan E. K."/>
            <person name="Thang M."/>
            <person name="Chan C."/>
        </authorList>
    </citation>
    <scope>NUCLEOTIDE SEQUENCE [LARGE SCALE GENOMIC DNA]</scope>
</reference>
<accession>A0ABN9XZV6</accession>
<keyword evidence="2" id="KW-0812">Transmembrane</keyword>
<evidence type="ECO:0000313" key="4">
    <source>
        <dbReference type="Proteomes" id="UP001189429"/>
    </source>
</evidence>
<dbReference type="EMBL" id="CAUYUJ010021404">
    <property type="protein sequence ID" value="CAK0904495.1"/>
    <property type="molecule type" value="Genomic_DNA"/>
</dbReference>